<dbReference type="EMBL" id="MU006344">
    <property type="protein sequence ID" value="KAF2845585.1"/>
    <property type="molecule type" value="Genomic_DNA"/>
</dbReference>
<protein>
    <submittedName>
        <fullName evidence="1">Uncharacterized protein</fullName>
    </submittedName>
</protein>
<organism evidence="1 2">
    <name type="scientific">Plenodomus tracheiphilus IPT5</name>
    <dbReference type="NCBI Taxonomy" id="1408161"/>
    <lineage>
        <taxon>Eukaryota</taxon>
        <taxon>Fungi</taxon>
        <taxon>Dikarya</taxon>
        <taxon>Ascomycota</taxon>
        <taxon>Pezizomycotina</taxon>
        <taxon>Dothideomycetes</taxon>
        <taxon>Pleosporomycetidae</taxon>
        <taxon>Pleosporales</taxon>
        <taxon>Pleosporineae</taxon>
        <taxon>Leptosphaeriaceae</taxon>
        <taxon>Plenodomus</taxon>
    </lineage>
</organism>
<evidence type="ECO:0000313" key="1">
    <source>
        <dbReference type="EMBL" id="KAF2845585.1"/>
    </source>
</evidence>
<evidence type="ECO:0000313" key="2">
    <source>
        <dbReference type="Proteomes" id="UP000799423"/>
    </source>
</evidence>
<dbReference type="Proteomes" id="UP000799423">
    <property type="component" value="Unassembled WGS sequence"/>
</dbReference>
<dbReference type="AlphaFoldDB" id="A0A6A7ATY9"/>
<proteinExistence type="predicted"/>
<sequence length="230" mass="25827">MTGLPYHHLDEFYRRTRCNQSFGDDDYTACNDITSDADARGCVDCAIQDPESCFLLFRLGDGSPVNLLGELYSYGPFPSGPKYLDPSFRFYQDAEIGIQSWFQITSRAVGQFLRDKVPTMEMGPGAEVCVSYKDIRSASTSLFRSLPTVFHDDKSQTFQEIAMLLDFVHGCGVFPASMVSTSPGIALNLAQNLFVPYLHSEAFVPPPWDRDPLISNYPYLYEIGIARSHR</sequence>
<name>A0A6A7ATY9_9PLEO</name>
<reference evidence="1" key="1">
    <citation type="submission" date="2020-01" db="EMBL/GenBank/DDBJ databases">
        <authorList>
            <consortium name="DOE Joint Genome Institute"/>
            <person name="Haridas S."/>
            <person name="Albert R."/>
            <person name="Binder M."/>
            <person name="Bloem J."/>
            <person name="Labutti K."/>
            <person name="Salamov A."/>
            <person name="Andreopoulos B."/>
            <person name="Baker S.E."/>
            <person name="Barry K."/>
            <person name="Bills G."/>
            <person name="Bluhm B.H."/>
            <person name="Cannon C."/>
            <person name="Castanera R."/>
            <person name="Culley D.E."/>
            <person name="Daum C."/>
            <person name="Ezra D."/>
            <person name="Gonzalez J.B."/>
            <person name="Henrissat B."/>
            <person name="Kuo A."/>
            <person name="Liang C."/>
            <person name="Lipzen A."/>
            <person name="Lutzoni F."/>
            <person name="Magnuson J."/>
            <person name="Mondo S."/>
            <person name="Nolan M."/>
            <person name="Ohm R."/>
            <person name="Pangilinan J."/>
            <person name="Park H.-J."/>
            <person name="Ramirez L."/>
            <person name="Alfaro M."/>
            <person name="Sun H."/>
            <person name="Tritt A."/>
            <person name="Yoshinaga Y."/>
            <person name="Zwiers L.-H."/>
            <person name="Turgeon B.G."/>
            <person name="Goodwin S.B."/>
            <person name="Spatafora J.W."/>
            <person name="Crous P.W."/>
            <person name="Grigoriev I.V."/>
        </authorList>
    </citation>
    <scope>NUCLEOTIDE SEQUENCE</scope>
    <source>
        <strain evidence="1">IPT5</strain>
    </source>
</reference>
<accession>A0A6A7ATY9</accession>
<gene>
    <name evidence="1" type="ORF">T440DRAFT_260808</name>
</gene>
<keyword evidence="2" id="KW-1185">Reference proteome</keyword>